<accession>A0A182UF59</accession>
<name>A0A182UF59_9DIPT</name>
<dbReference type="AlphaFoldDB" id="A0A182UF59"/>
<evidence type="ECO:0000313" key="3">
    <source>
        <dbReference type="Proteomes" id="UP000075902"/>
    </source>
</evidence>
<evidence type="ECO:0000256" key="1">
    <source>
        <dbReference type="SAM" id="MobiDB-lite"/>
    </source>
</evidence>
<reference evidence="3" key="1">
    <citation type="submission" date="2014-01" db="EMBL/GenBank/DDBJ databases">
        <title>The Genome Sequence of Anopheles melas CM1001059_A (V2).</title>
        <authorList>
            <consortium name="The Broad Institute Genomics Platform"/>
            <person name="Neafsey D.E."/>
            <person name="Besansky N."/>
            <person name="Howell P."/>
            <person name="Walton C."/>
            <person name="Young S.K."/>
            <person name="Zeng Q."/>
            <person name="Gargeya S."/>
            <person name="Fitzgerald M."/>
            <person name="Haas B."/>
            <person name="Abouelleil A."/>
            <person name="Allen A.W."/>
            <person name="Alvarado L."/>
            <person name="Arachchi H.M."/>
            <person name="Berlin A.M."/>
            <person name="Chapman S.B."/>
            <person name="Gainer-Dewar J."/>
            <person name="Goldberg J."/>
            <person name="Griggs A."/>
            <person name="Gujja S."/>
            <person name="Hansen M."/>
            <person name="Howarth C."/>
            <person name="Imamovic A."/>
            <person name="Ireland A."/>
            <person name="Larimer J."/>
            <person name="McCowan C."/>
            <person name="Murphy C."/>
            <person name="Pearson M."/>
            <person name="Poon T.W."/>
            <person name="Priest M."/>
            <person name="Roberts A."/>
            <person name="Saif S."/>
            <person name="Shea T."/>
            <person name="Sisk P."/>
            <person name="Sykes S."/>
            <person name="Wortman J."/>
            <person name="Nusbaum C."/>
            <person name="Birren B."/>
        </authorList>
    </citation>
    <scope>NUCLEOTIDE SEQUENCE [LARGE SCALE GENOMIC DNA]</scope>
    <source>
        <strain evidence="3">CM1001059</strain>
    </source>
</reference>
<feature type="region of interest" description="Disordered" evidence="1">
    <location>
        <begin position="1"/>
        <end position="22"/>
    </location>
</feature>
<dbReference type="VEuPathDB" id="VectorBase:AMEC019279"/>
<dbReference type="Proteomes" id="UP000075902">
    <property type="component" value="Unassembled WGS sequence"/>
</dbReference>
<keyword evidence="3" id="KW-1185">Reference proteome</keyword>
<reference evidence="2" key="2">
    <citation type="submission" date="2020-05" db="UniProtKB">
        <authorList>
            <consortium name="EnsemblMetazoa"/>
        </authorList>
    </citation>
    <scope>IDENTIFICATION</scope>
    <source>
        <strain evidence="2">CM1001059</strain>
    </source>
</reference>
<dbReference type="EnsemblMetazoa" id="AMEC019279-RA">
    <property type="protein sequence ID" value="AMEC019279-PA"/>
    <property type="gene ID" value="AMEC019279"/>
</dbReference>
<organism evidence="2 3">
    <name type="scientific">Anopheles melas</name>
    <dbReference type="NCBI Taxonomy" id="34690"/>
    <lineage>
        <taxon>Eukaryota</taxon>
        <taxon>Metazoa</taxon>
        <taxon>Ecdysozoa</taxon>
        <taxon>Arthropoda</taxon>
        <taxon>Hexapoda</taxon>
        <taxon>Insecta</taxon>
        <taxon>Pterygota</taxon>
        <taxon>Neoptera</taxon>
        <taxon>Endopterygota</taxon>
        <taxon>Diptera</taxon>
        <taxon>Nematocera</taxon>
        <taxon>Culicoidea</taxon>
        <taxon>Culicidae</taxon>
        <taxon>Anophelinae</taxon>
        <taxon>Anopheles</taxon>
    </lineage>
</organism>
<sequence>MEPPTTPGHTRRSLEIEHRSGRTTWSDARLARTSSIVAYLRPSNDLRSRSRRSFSLSVAESFLVSHPQLGTWGERKGDEIRIHSAQMQWERNARKPTGRGRSVTAPPVAGRFYLCYTQSTRDTLAVCVTRSGDPPLDAPPEPVTVDALLLPPLCPLADFADGEDGMPSLLALLLLPPFVAPFMAAVGMTVFSRSSDESSDMPPNALLLPVLLLLLPPPAAAPTSFEDDDPSPPSDPLLTPWLLPTEDSIVELISGRPISWNEFIELKPLSSSAELDIIISLIRSMFALYRWAGL</sequence>
<proteinExistence type="predicted"/>
<protein>
    <submittedName>
        <fullName evidence="2">Uncharacterized protein</fullName>
    </submittedName>
</protein>
<evidence type="ECO:0000313" key="2">
    <source>
        <dbReference type="EnsemblMetazoa" id="AMEC019279-PA"/>
    </source>
</evidence>